<dbReference type="InterPro" id="IPR011009">
    <property type="entry name" value="Kinase-like_dom_sf"/>
</dbReference>
<dbReference type="GeneID" id="91092683"/>
<dbReference type="Proteomes" id="UP001355207">
    <property type="component" value="Chromosome 2"/>
</dbReference>
<feature type="region of interest" description="Disordered" evidence="1">
    <location>
        <begin position="31"/>
        <end position="52"/>
    </location>
</feature>
<keyword evidence="3" id="KW-1185">Reference proteome</keyword>
<proteinExistence type="predicted"/>
<feature type="compositionally biased region" description="Basic and acidic residues" evidence="1">
    <location>
        <begin position="452"/>
        <end position="467"/>
    </location>
</feature>
<feature type="region of interest" description="Disordered" evidence="1">
    <location>
        <begin position="125"/>
        <end position="151"/>
    </location>
</feature>
<evidence type="ECO:0000256" key="1">
    <source>
        <dbReference type="SAM" id="MobiDB-lite"/>
    </source>
</evidence>
<organism evidence="2 3">
    <name type="scientific">Kwoniella dendrophila CBS 6074</name>
    <dbReference type="NCBI Taxonomy" id="1295534"/>
    <lineage>
        <taxon>Eukaryota</taxon>
        <taxon>Fungi</taxon>
        <taxon>Dikarya</taxon>
        <taxon>Basidiomycota</taxon>
        <taxon>Agaricomycotina</taxon>
        <taxon>Tremellomycetes</taxon>
        <taxon>Tremellales</taxon>
        <taxon>Cryptococcaceae</taxon>
        <taxon>Kwoniella</taxon>
    </lineage>
</organism>
<dbReference type="RefSeq" id="XP_066073888.1">
    <property type="nucleotide sequence ID" value="XM_066217791.1"/>
</dbReference>
<reference evidence="2 3" key="1">
    <citation type="submission" date="2024-01" db="EMBL/GenBank/DDBJ databases">
        <title>Comparative genomics of Cryptococcus and Kwoniella reveals pathogenesis evolution and contrasting modes of karyotype evolution via chromosome fusion or intercentromeric recombination.</title>
        <authorList>
            <person name="Coelho M.A."/>
            <person name="David-Palma M."/>
            <person name="Shea T."/>
            <person name="Bowers K."/>
            <person name="McGinley-Smith S."/>
            <person name="Mohammad A.W."/>
            <person name="Gnirke A."/>
            <person name="Yurkov A.M."/>
            <person name="Nowrousian M."/>
            <person name="Sun S."/>
            <person name="Cuomo C.A."/>
            <person name="Heitman J."/>
        </authorList>
    </citation>
    <scope>NUCLEOTIDE SEQUENCE [LARGE SCALE GENOMIC DNA]</scope>
    <source>
        <strain evidence="2 3">CBS 6074</strain>
    </source>
</reference>
<evidence type="ECO:0008006" key="4">
    <source>
        <dbReference type="Google" id="ProtNLM"/>
    </source>
</evidence>
<dbReference type="EMBL" id="CP144099">
    <property type="protein sequence ID" value="WWC87125.1"/>
    <property type="molecule type" value="Genomic_DNA"/>
</dbReference>
<feature type="region of interest" description="Disordered" evidence="1">
    <location>
        <begin position="430"/>
        <end position="480"/>
    </location>
</feature>
<evidence type="ECO:0000313" key="3">
    <source>
        <dbReference type="Proteomes" id="UP001355207"/>
    </source>
</evidence>
<sequence length="480" mass="55788">MSFIIHCEPEIGKLGRSSLEHGLEFIRHPESQLRTPVPSHAGSPSTPGLSLSAARTDLSTSINTPKETQQKSMHASDISHARQLTHRLSLAQLGSQATSTASAATNTRTQQPYLQQIWKRHLETPRSPDEPLALDFRPTTKPPPSTDFPVESVAEESPFQPWELPEKVSDKTISLPLALQNNTKSARSTLTVSEYLYPGYLWDFWLADHSDYGKVVLKLVYIPKYPCNNPEYDDYLPQKQIEEQALKEEEYYMGPLEKLQGDLVPIYHGLYETKKDGWHIAILLEYIDHPIGPGTVEFDDQWKDKLYSAYERLHLLGIQHGDICSRHILIDKDERIRLISFRRSLRRDLTIDTEVDRVFGEAVLVRRRLGLEQTGTFSVVDIPSSYYAQLEDPDKFRQELIEGENTPLPDWVIEYNRELREDPWGIKRREREEKQRLQEEEEREMNKKRKIKDIPQSDWEKDAKDEKEQGEEEEEYFHPW</sequence>
<name>A0AAX4JRK8_9TREE</name>
<accession>A0AAX4JRK8</accession>
<protein>
    <recommendedName>
        <fullName evidence="4">Protein kinase domain-containing protein</fullName>
    </recommendedName>
</protein>
<dbReference type="AlphaFoldDB" id="A0AAX4JRK8"/>
<dbReference type="SUPFAM" id="SSF56112">
    <property type="entry name" value="Protein kinase-like (PK-like)"/>
    <property type="match status" value="1"/>
</dbReference>
<gene>
    <name evidence="2" type="ORF">L201_002011</name>
</gene>
<feature type="compositionally biased region" description="Acidic residues" evidence="1">
    <location>
        <begin position="468"/>
        <end position="480"/>
    </location>
</feature>
<evidence type="ECO:0000313" key="2">
    <source>
        <dbReference type="EMBL" id="WWC87125.1"/>
    </source>
</evidence>